<comment type="caution">
    <text evidence="1">The sequence shown here is derived from an EMBL/GenBank/DDBJ whole genome shotgun (WGS) entry which is preliminary data.</text>
</comment>
<evidence type="ECO:0000313" key="2">
    <source>
        <dbReference type="Proteomes" id="UP000621799"/>
    </source>
</evidence>
<sequence length="192" mass="21746">MRSVQKEQLLNHLEQVSSLTNEYANSNPNYVENIAAWLESAEKILQQFRHPMASTIATERGKVLAMKDGRIDARLVDPSVPKRKAQRIVASACLSGVVSILSEIVEQIDREFDQMKEKIAQLLAISSTREPIPMPPENNSREAWLMGIWKSLAGGETHSMYQYINTTLPMVDRLYILDRLLDNLLESVEPPN</sequence>
<gene>
    <name evidence="1" type="ORF">IQ235_15375</name>
</gene>
<proteinExistence type="predicted"/>
<evidence type="ECO:0000313" key="1">
    <source>
        <dbReference type="EMBL" id="MBE9042160.1"/>
    </source>
</evidence>
<name>A0A928Z925_9CYAN</name>
<protein>
    <submittedName>
        <fullName evidence="1">Uncharacterized protein</fullName>
    </submittedName>
</protein>
<dbReference type="EMBL" id="JADEXN010000307">
    <property type="protein sequence ID" value="MBE9042160.1"/>
    <property type="molecule type" value="Genomic_DNA"/>
</dbReference>
<dbReference type="Proteomes" id="UP000621799">
    <property type="component" value="Unassembled WGS sequence"/>
</dbReference>
<organism evidence="1 2">
    <name type="scientific">Zarconia navalis LEGE 11467</name>
    <dbReference type="NCBI Taxonomy" id="1828826"/>
    <lineage>
        <taxon>Bacteria</taxon>
        <taxon>Bacillati</taxon>
        <taxon>Cyanobacteriota</taxon>
        <taxon>Cyanophyceae</taxon>
        <taxon>Oscillatoriophycideae</taxon>
        <taxon>Oscillatoriales</taxon>
        <taxon>Oscillatoriales incertae sedis</taxon>
        <taxon>Zarconia</taxon>
        <taxon>Zarconia navalis</taxon>
    </lineage>
</organism>
<keyword evidence="2" id="KW-1185">Reference proteome</keyword>
<dbReference type="RefSeq" id="WP_264322335.1">
    <property type="nucleotide sequence ID" value="NZ_JADEXN010000307.1"/>
</dbReference>
<dbReference type="AlphaFoldDB" id="A0A928Z925"/>
<accession>A0A928Z925</accession>
<reference evidence="1" key="1">
    <citation type="submission" date="2020-10" db="EMBL/GenBank/DDBJ databases">
        <authorList>
            <person name="Castelo-Branco R."/>
            <person name="Eusebio N."/>
            <person name="Adriana R."/>
            <person name="Vieira A."/>
            <person name="Brugerolle De Fraissinette N."/>
            <person name="Rezende De Castro R."/>
            <person name="Schneider M.P."/>
            <person name="Vasconcelos V."/>
            <person name="Leao P.N."/>
        </authorList>
    </citation>
    <scope>NUCLEOTIDE SEQUENCE</scope>
    <source>
        <strain evidence="1">LEGE 11467</strain>
    </source>
</reference>